<organism evidence="1 2">
    <name type="scientific">[Candida] jaroonii</name>
    <dbReference type="NCBI Taxonomy" id="467808"/>
    <lineage>
        <taxon>Eukaryota</taxon>
        <taxon>Fungi</taxon>
        <taxon>Dikarya</taxon>
        <taxon>Ascomycota</taxon>
        <taxon>Saccharomycotina</taxon>
        <taxon>Pichiomycetes</taxon>
        <taxon>Debaryomycetaceae</taxon>
        <taxon>Yamadazyma</taxon>
    </lineage>
</organism>
<protein>
    <submittedName>
        <fullName evidence="1">Cold sensitive U2 snRNA suppressor 1</fullName>
    </submittedName>
</protein>
<reference evidence="1" key="1">
    <citation type="submission" date="2022-06" db="EMBL/GenBank/DDBJ databases">
        <authorList>
            <person name="Legras J.-L."/>
            <person name="Devillers H."/>
            <person name="Grondin C."/>
        </authorList>
    </citation>
    <scope>NUCLEOTIDE SEQUENCE</scope>
    <source>
        <strain evidence="1">CLIB 1444</strain>
    </source>
</reference>
<gene>
    <name evidence="1" type="ORF">CLIB1444_04S10660</name>
</gene>
<sequence length="468" mass="53491">MGKVRLSKNQLRREKAKKRKLEETTTDANEKPVSPPEPEKKPSTEIVKPTNDNDNDNKTEKEQEKERLLKDLYDPNSPAFQQFQGILSKFGGKRIEKAKSPSPAKQQLIKKEVVESSDEYESDEETVSKRQLRRQTKVPISTLKAIARNPQLVELSDIDANDPFILLSIKQNLNVVPVPSHWSSKRDYLSSKRGIEKAPFELPSYILETGIQDMRNSDSSLRQQQRDRTQPKLGKLDIDFQKLHDAFFKYQTRPKLLAFGDVYYEGRETTDESDDKLGDIKPGRLSRELLVALGLPENGKTVPPWISTMNQLGKPPSYNNLIIPGIDITYANAGYLKEDEEIVIGGEETHWGEIEREESEEEDSDDEESEEEIRELEDPDEPIVPYDNESSDEDKPEEKVNIKPSSNEDKKLYTVIKDKDATVGDGLLSTDKVYDLGKDNSEPTSESHPQPKESEEQEQEQEQPKFKF</sequence>
<accession>A0ACA9Y8Y5</accession>
<comment type="caution">
    <text evidence="1">The sequence shown here is derived from an EMBL/GenBank/DDBJ whole genome shotgun (WGS) entry which is preliminary data.</text>
</comment>
<dbReference type="Proteomes" id="UP001152531">
    <property type="component" value="Unassembled WGS sequence"/>
</dbReference>
<proteinExistence type="predicted"/>
<evidence type="ECO:0000313" key="2">
    <source>
        <dbReference type="Proteomes" id="UP001152531"/>
    </source>
</evidence>
<dbReference type="EMBL" id="CALSDN010000004">
    <property type="protein sequence ID" value="CAH6720909.1"/>
    <property type="molecule type" value="Genomic_DNA"/>
</dbReference>
<evidence type="ECO:0000313" key="1">
    <source>
        <dbReference type="EMBL" id="CAH6720909.1"/>
    </source>
</evidence>
<name>A0ACA9Y8Y5_9ASCO</name>
<keyword evidence="2" id="KW-1185">Reference proteome</keyword>